<keyword evidence="1" id="KW-0472">Membrane</keyword>
<feature type="transmembrane region" description="Helical" evidence="1">
    <location>
        <begin position="111"/>
        <end position="130"/>
    </location>
</feature>
<sequence length="198" mass="22341">MGELIRRTLTYGSLGGASWSNRNHLLPLKPLDCSRVISPTIVVDETMSQTKSRRSRTLVDREVQGSLLRKIAIHWIAFFVCNAIALTIWIRLFEQPDADWGQTFVDTMQRFMPFFVITMALIPAFVWDTLKLTNRFAGPILRLRNALADVRNGRAVTPLQFRNDDFWQHIAADFNAVIERVPTAMPAAPSPSAAEGEA</sequence>
<protein>
    <recommendedName>
        <fullName evidence="4">HAMP domain-containing protein</fullName>
    </recommendedName>
</protein>
<evidence type="ECO:0000313" key="3">
    <source>
        <dbReference type="Proteomes" id="UP001416858"/>
    </source>
</evidence>
<accession>A0ABP9VY07</accession>
<dbReference type="EMBL" id="BAABRO010000009">
    <property type="protein sequence ID" value="GAA5508478.1"/>
    <property type="molecule type" value="Genomic_DNA"/>
</dbReference>
<evidence type="ECO:0000313" key="2">
    <source>
        <dbReference type="EMBL" id="GAA5508478.1"/>
    </source>
</evidence>
<organism evidence="2 3">
    <name type="scientific">Novipirellula caenicola</name>
    <dbReference type="NCBI Taxonomy" id="1536901"/>
    <lineage>
        <taxon>Bacteria</taxon>
        <taxon>Pseudomonadati</taxon>
        <taxon>Planctomycetota</taxon>
        <taxon>Planctomycetia</taxon>
        <taxon>Pirellulales</taxon>
        <taxon>Pirellulaceae</taxon>
        <taxon>Novipirellula</taxon>
    </lineage>
</organism>
<proteinExistence type="predicted"/>
<evidence type="ECO:0000256" key="1">
    <source>
        <dbReference type="SAM" id="Phobius"/>
    </source>
</evidence>
<keyword evidence="1" id="KW-0812">Transmembrane</keyword>
<keyword evidence="3" id="KW-1185">Reference proteome</keyword>
<feature type="transmembrane region" description="Helical" evidence="1">
    <location>
        <begin position="71"/>
        <end position="91"/>
    </location>
</feature>
<name>A0ABP9VY07_9BACT</name>
<gene>
    <name evidence="2" type="ORF">Rcae01_03944</name>
</gene>
<dbReference type="Proteomes" id="UP001416858">
    <property type="component" value="Unassembled WGS sequence"/>
</dbReference>
<keyword evidence="1" id="KW-1133">Transmembrane helix</keyword>
<reference evidence="2 3" key="1">
    <citation type="submission" date="2024-02" db="EMBL/GenBank/DDBJ databases">
        <title>Rhodopirellula caenicola NBRC 110016.</title>
        <authorList>
            <person name="Ichikawa N."/>
            <person name="Katano-Makiyama Y."/>
            <person name="Hidaka K."/>
        </authorList>
    </citation>
    <scope>NUCLEOTIDE SEQUENCE [LARGE SCALE GENOMIC DNA]</scope>
    <source>
        <strain evidence="2 3">NBRC 110016</strain>
    </source>
</reference>
<comment type="caution">
    <text evidence="2">The sequence shown here is derived from an EMBL/GenBank/DDBJ whole genome shotgun (WGS) entry which is preliminary data.</text>
</comment>
<evidence type="ECO:0008006" key="4">
    <source>
        <dbReference type="Google" id="ProtNLM"/>
    </source>
</evidence>